<sequence>MGCMMRFLFPFLAGVYVAQNYNFPDLRRLAGRGVDAAKGYEEAYRKDKLDDGTSSRRRKKAQQRDMDDDEE</sequence>
<evidence type="ECO:0000256" key="1">
    <source>
        <dbReference type="SAM" id="MobiDB-lite"/>
    </source>
</evidence>
<gene>
    <name evidence="3" type="primary">gb28765</name>
    <name evidence="3" type="ORF">PR202_gb28765</name>
</gene>
<feature type="signal peptide" evidence="2">
    <location>
        <begin position="1"/>
        <end position="18"/>
    </location>
</feature>
<organism evidence="3 4">
    <name type="scientific">Eleusine coracana subsp. coracana</name>
    <dbReference type="NCBI Taxonomy" id="191504"/>
    <lineage>
        <taxon>Eukaryota</taxon>
        <taxon>Viridiplantae</taxon>
        <taxon>Streptophyta</taxon>
        <taxon>Embryophyta</taxon>
        <taxon>Tracheophyta</taxon>
        <taxon>Spermatophyta</taxon>
        <taxon>Magnoliopsida</taxon>
        <taxon>Liliopsida</taxon>
        <taxon>Poales</taxon>
        <taxon>Poaceae</taxon>
        <taxon>PACMAD clade</taxon>
        <taxon>Chloridoideae</taxon>
        <taxon>Cynodonteae</taxon>
        <taxon>Eleusininae</taxon>
        <taxon>Eleusine</taxon>
    </lineage>
</organism>
<evidence type="ECO:0000313" key="4">
    <source>
        <dbReference type="Proteomes" id="UP001054889"/>
    </source>
</evidence>
<feature type="region of interest" description="Disordered" evidence="1">
    <location>
        <begin position="47"/>
        <end position="71"/>
    </location>
</feature>
<dbReference type="InterPro" id="IPR027854">
    <property type="entry name" value="STMP1"/>
</dbReference>
<dbReference type="PANTHER" id="PTHR33528:SF15">
    <property type="entry name" value="OS08G0156000 PROTEIN"/>
    <property type="match status" value="1"/>
</dbReference>
<comment type="caution">
    <text evidence="3">The sequence shown here is derived from an EMBL/GenBank/DDBJ whole genome shotgun (WGS) entry which is preliminary data.</text>
</comment>
<feature type="chain" id="PRO_5043831535" evidence="2">
    <location>
        <begin position="19"/>
        <end position="71"/>
    </location>
</feature>
<keyword evidence="2" id="KW-0732">Signal</keyword>
<dbReference type="Proteomes" id="UP001054889">
    <property type="component" value="Unassembled WGS sequence"/>
</dbReference>
<evidence type="ECO:0000256" key="2">
    <source>
        <dbReference type="SAM" id="SignalP"/>
    </source>
</evidence>
<evidence type="ECO:0000313" key="3">
    <source>
        <dbReference type="EMBL" id="GJN39634.1"/>
    </source>
</evidence>
<name>A0AAV5FXT5_ELECO</name>
<dbReference type="PANTHER" id="PTHR33528">
    <property type="entry name" value="OS07G0239500 PROTEIN"/>
    <property type="match status" value="1"/>
</dbReference>
<dbReference type="EMBL" id="BQKI01000098">
    <property type="protein sequence ID" value="GJN39634.1"/>
    <property type="molecule type" value="Genomic_DNA"/>
</dbReference>
<proteinExistence type="predicted"/>
<dbReference type="Pfam" id="PF15054">
    <property type="entry name" value="DUF4535"/>
    <property type="match status" value="1"/>
</dbReference>
<reference evidence="3" key="2">
    <citation type="submission" date="2021-12" db="EMBL/GenBank/DDBJ databases">
        <title>Resequencing data analysis of finger millet.</title>
        <authorList>
            <person name="Hatakeyama M."/>
            <person name="Aluri S."/>
            <person name="Balachadran M.T."/>
            <person name="Sivarajan S.R."/>
            <person name="Poveda L."/>
            <person name="Shimizu-Inatsugi R."/>
            <person name="Schlapbach R."/>
            <person name="Sreeman S.M."/>
            <person name="Shimizu K.K."/>
        </authorList>
    </citation>
    <scope>NUCLEOTIDE SEQUENCE</scope>
</reference>
<protein>
    <submittedName>
        <fullName evidence="3">Uncharacterized protein</fullName>
    </submittedName>
</protein>
<reference evidence="3" key="1">
    <citation type="journal article" date="2018" name="DNA Res.">
        <title>Multiple hybrid de novo genome assembly of finger millet, an orphan allotetraploid crop.</title>
        <authorList>
            <person name="Hatakeyama M."/>
            <person name="Aluri S."/>
            <person name="Balachadran M.T."/>
            <person name="Sivarajan S.R."/>
            <person name="Patrignani A."/>
            <person name="Gruter S."/>
            <person name="Poveda L."/>
            <person name="Shimizu-Inatsugi R."/>
            <person name="Baeten J."/>
            <person name="Francoijs K.J."/>
            <person name="Nataraja K.N."/>
            <person name="Reddy Y.A.N."/>
            <person name="Phadnis S."/>
            <person name="Ravikumar R.L."/>
            <person name="Schlapbach R."/>
            <person name="Sreeman S.M."/>
            <person name="Shimizu K.K."/>
        </authorList>
    </citation>
    <scope>NUCLEOTIDE SEQUENCE</scope>
</reference>
<accession>A0AAV5FXT5</accession>
<dbReference type="AlphaFoldDB" id="A0AAV5FXT5"/>
<keyword evidence="4" id="KW-1185">Reference proteome</keyword>